<dbReference type="Pfam" id="PF00412">
    <property type="entry name" value="LIM"/>
    <property type="match status" value="2"/>
</dbReference>
<dbReference type="FunFam" id="2.10.110.10:FF:000001">
    <property type="entry name" value="Cysteine and glycine-rich protein 1"/>
    <property type="match status" value="2"/>
</dbReference>
<name>A0AB34JP00_PRYPA</name>
<evidence type="ECO:0000259" key="9">
    <source>
        <dbReference type="PROSITE" id="PS50023"/>
    </source>
</evidence>
<dbReference type="EMBL" id="JBGBPQ010000006">
    <property type="protein sequence ID" value="KAL1522662.1"/>
    <property type="molecule type" value="Genomic_DNA"/>
</dbReference>
<evidence type="ECO:0000256" key="7">
    <source>
        <dbReference type="PROSITE-ProRule" id="PRU00125"/>
    </source>
</evidence>
<evidence type="ECO:0000256" key="3">
    <source>
        <dbReference type="ARBA" id="ARBA00022737"/>
    </source>
</evidence>
<feature type="compositionally biased region" description="Low complexity" evidence="8">
    <location>
        <begin position="86"/>
        <end position="100"/>
    </location>
</feature>
<accession>A0AB34JP00</accession>
<dbReference type="InterPro" id="IPR001781">
    <property type="entry name" value="Znf_LIM"/>
</dbReference>
<protein>
    <recommendedName>
        <fullName evidence="9">LIM zinc-binding domain-containing protein</fullName>
    </recommendedName>
</protein>
<evidence type="ECO:0000313" key="11">
    <source>
        <dbReference type="Proteomes" id="UP001515480"/>
    </source>
</evidence>
<keyword evidence="11" id="KW-1185">Reference proteome</keyword>
<keyword evidence="2 7" id="KW-0479">Metal-binding</keyword>
<evidence type="ECO:0000256" key="5">
    <source>
        <dbReference type="ARBA" id="ARBA00023038"/>
    </source>
</evidence>
<feature type="region of interest" description="Disordered" evidence="8">
    <location>
        <begin position="85"/>
        <end position="126"/>
    </location>
</feature>
<evidence type="ECO:0000256" key="1">
    <source>
        <dbReference type="ARBA" id="ARBA00004123"/>
    </source>
</evidence>
<dbReference type="PROSITE" id="PS50023">
    <property type="entry name" value="LIM_DOMAIN_2"/>
    <property type="match status" value="2"/>
</dbReference>
<dbReference type="PROSITE" id="PS00478">
    <property type="entry name" value="LIM_DOMAIN_1"/>
    <property type="match status" value="2"/>
</dbReference>
<dbReference type="Gene3D" id="2.10.110.10">
    <property type="entry name" value="Cysteine Rich Protein"/>
    <property type="match status" value="2"/>
</dbReference>
<reference evidence="10 11" key="1">
    <citation type="journal article" date="2024" name="Science">
        <title>Giant polyketide synthase enzymes in the biosynthesis of giant marine polyether toxins.</title>
        <authorList>
            <person name="Fallon T.R."/>
            <person name="Shende V.V."/>
            <person name="Wierzbicki I.H."/>
            <person name="Pendleton A.L."/>
            <person name="Watervoot N.F."/>
            <person name="Auber R.P."/>
            <person name="Gonzalez D.J."/>
            <person name="Wisecaver J.H."/>
            <person name="Moore B.S."/>
        </authorList>
    </citation>
    <scope>NUCLEOTIDE SEQUENCE [LARGE SCALE GENOMIC DNA]</scope>
    <source>
        <strain evidence="10 11">12B1</strain>
    </source>
</reference>
<feature type="domain" description="LIM zinc-binding" evidence="9">
    <location>
        <begin position="134"/>
        <end position="194"/>
    </location>
</feature>
<dbReference type="CDD" id="cd09326">
    <property type="entry name" value="LIM_CRP_like"/>
    <property type="match status" value="2"/>
</dbReference>
<evidence type="ECO:0000256" key="6">
    <source>
        <dbReference type="ARBA" id="ARBA00023242"/>
    </source>
</evidence>
<comment type="caution">
    <text evidence="10">The sequence shown here is derived from an EMBL/GenBank/DDBJ whole genome shotgun (WGS) entry which is preliminary data.</text>
</comment>
<gene>
    <name evidence="10" type="ORF">AB1Y20_017640</name>
</gene>
<dbReference type="SMART" id="SM00132">
    <property type="entry name" value="LIM"/>
    <property type="match status" value="2"/>
</dbReference>
<evidence type="ECO:0000313" key="10">
    <source>
        <dbReference type="EMBL" id="KAL1522662.1"/>
    </source>
</evidence>
<dbReference type="GO" id="GO:0005634">
    <property type="term" value="C:nucleus"/>
    <property type="evidence" value="ECO:0007669"/>
    <property type="project" value="UniProtKB-SubCell"/>
</dbReference>
<evidence type="ECO:0000256" key="4">
    <source>
        <dbReference type="ARBA" id="ARBA00022833"/>
    </source>
</evidence>
<dbReference type="AlphaFoldDB" id="A0AB34JP00"/>
<dbReference type="GO" id="GO:0030036">
    <property type="term" value="P:actin cytoskeleton organization"/>
    <property type="evidence" value="ECO:0007669"/>
    <property type="project" value="TreeGrafter"/>
</dbReference>
<feature type="domain" description="LIM zinc-binding" evidence="9">
    <location>
        <begin position="9"/>
        <end position="69"/>
    </location>
</feature>
<sequence length="206" mass="20901">MPPKFGGAPQCAVCAKSVYAAEQVLAVNAVFHKACFKCSSCNTWLDSSTCCDKGGILFCKACYAKAYGPKGYGFAGGGAMMHTESRASPEGGASAASPAGVNTGSAPAPPLPKATAEPAAPPPARAAPRFGGAPSCPTCGKSVYAAEQVLAAGAAYHKACFKCSSCSKWLDSSTACDRSNTLYCKSCYAKDHGPKGFGFGNATHTQ</sequence>
<proteinExistence type="predicted"/>
<keyword evidence="3" id="KW-0677">Repeat</keyword>
<dbReference type="GO" id="GO:0005737">
    <property type="term" value="C:cytoplasm"/>
    <property type="evidence" value="ECO:0007669"/>
    <property type="project" value="TreeGrafter"/>
</dbReference>
<dbReference type="Proteomes" id="UP001515480">
    <property type="component" value="Unassembled WGS sequence"/>
</dbReference>
<keyword evidence="5 7" id="KW-0440">LIM domain</keyword>
<dbReference type="PANTHER" id="PTHR24215">
    <property type="entry name" value="RHO-GTPASE-ACTIVATING PROTEIN LRG1"/>
    <property type="match status" value="1"/>
</dbReference>
<evidence type="ECO:0000256" key="2">
    <source>
        <dbReference type="ARBA" id="ARBA00022723"/>
    </source>
</evidence>
<dbReference type="GO" id="GO:0046872">
    <property type="term" value="F:metal ion binding"/>
    <property type="evidence" value="ECO:0007669"/>
    <property type="project" value="UniProtKB-KW"/>
</dbReference>
<keyword evidence="6" id="KW-0539">Nucleus</keyword>
<comment type="subcellular location">
    <subcellularLocation>
        <location evidence="1">Nucleus</location>
    </subcellularLocation>
</comment>
<dbReference type="PANTHER" id="PTHR24215:SF35">
    <property type="entry name" value="MUSCLE LIM PROTEIN MLP84B"/>
    <property type="match status" value="1"/>
</dbReference>
<keyword evidence="4 7" id="KW-0862">Zinc</keyword>
<dbReference type="SUPFAM" id="SSF57716">
    <property type="entry name" value="Glucocorticoid receptor-like (DNA-binding domain)"/>
    <property type="match status" value="4"/>
</dbReference>
<evidence type="ECO:0000256" key="8">
    <source>
        <dbReference type="SAM" id="MobiDB-lite"/>
    </source>
</evidence>
<organism evidence="10 11">
    <name type="scientific">Prymnesium parvum</name>
    <name type="common">Toxic golden alga</name>
    <dbReference type="NCBI Taxonomy" id="97485"/>
    <lineage>
        <taxon>Eukaryota</taxon>
        <taxon>Haptista</taxon>
        <taxon>Haptophyta</taxon>
        <taxon>Prymnesiophyceae</taxon>
        <taxon>Prymnesiales</taxon>
        <taxon>Prymnesiaceae</taxon>
        <taxon>Prymnesium</taxon>
    </lineage>
</organism>